<feature type="domain" description="Iron-binding zinc finger CDGSH type" evidence="5">
    <location>
        <begin position="11"/>
        <end position="63"/>
    </location>
</feature>
<reference evidence="6 7" key="1">
    <citation type="submission" date="2019-02" db="EMBL/GenBank/DDBJ databases">
        <title>Deep-cultivation of Planctomycetes and their phenomic and genomic characterization uncovers novel biology.</title>
        <authorList>
            <person name="Wiegand S."/>
            <person name="Jogler M."/>
            <person name="Boedeker C."/>
            <person name="Pinto D."/>
            <person name="Vollmers J."/>
            <person name="Rivas-Marin E."/>
            <person name="Kohn T."/>
            <person name="Peeters S.H."/>
            <person name="Heuer A."/>
            <person name="Rast P."/>
            <person name="Oberbeckmann S."/>
            <person name="Bunk B."/>
            <person name="Jeske O."/>
            <person name="Meyerdierks A."/>
            <person name="Storesund J.E."/>
            <person name="Kallscheuer N."/>
            <person name="Luecker S."/>
            <person name="Lage O.M."/>
            <person name="Pohl T."/>
            <person name="Merkel B.J."/>
            <person name="Hornburger P."/>
            <person name="Mueller R.-W."/>
            <person name="Bruemmer F."/>
            <person name="Labrenz M."/>
            <person name="Spormann A.M."/>
            <person name="Op Den Camp H."/>
            <person name="Overmann J."/>
            <person name="Amann R."/>
            <person name="Jetten M.S.M."/>
            <person name="Mascher T."/>
            <person name="Medema M.H."/>
            <person name="Devos D.P."/>
            <person name="Kaster A.-K."/>
            <person name="Ovreas L."/>
            <person name="Rohde M."/>
            <person name="Galperin M.Y."/>
            <person name="Jogler C."/>
        </authorList>
    </citation>
    <scope>NUCLEOTIDE SEQUENCE [LARGE SCALE GENOMIC DNA]</scope>
    <source>
        <strain evidence="6 7">Pla111</strain>
    </source>
</reference>
<keyword evidence="2" id="KW-0479">Metal-binding</keyword>
<evidence type="ECO:0000259" key="5">
    <source>
        <dbReference type="SMART" id="SM00704"/>
    </source>
</evidence>
<proteinExistence type="predicted"/>
<dbReference type="Pfam" id="PF09360">
    <property type="entry name" value="zf-CDGSH"/>
    <property type="match status" value="1"/>
</dbReference>
<dbReference type="GO" id="GO:0046872">
    <property type="term" value="F:metal ion binding"/>
    <property type="evidence" value="ECO:0007669"/>
    <property type="project" value="UniProtKB-KW"/>
</dbReference>
<sequence length="71" mass="7541">MSDVKINVRKNGPLLIEGKFTLVDAEGNAFPLDPAKPAYALCRCGQSGNNPFCDGTHKSCGFESEVIAPAE</sequence>
<dbReference type="AlphaFoldDB" id="A0A5C5W8C5"/>
<dbReference type="Gene3D" id="3.40.5.90">
    <property type="entry name" value="CDGSH iron-sulfur domain, mitoNEET-type"/>
    <property type="match status" value="1"/>
</dbReference>
<keyword evidence="4" id="KW-0411">Iron-sulfur</keyword>
<dbReference type="Proteomes" id="UP000318995">
    <property type="component" value="Unassembled WGS sequence"/>
</dbReference>
<accession>A0A5C5W8C5</accession>
<keyword evidence="7" id="KW-1185">Reference proteome</keyword>
<evidence type="ECO:0000256" key="3">
    <source>
        <dbReference type="ARBA" id="ARBA00023004"/>
    </source>
</evidence>
<dbReference type="InterPro" id="IPR018967">
    <property type="entry name" value="FeS-contain_CDGSH-typ"/>
</dbReference>
<dbReference type="RefSeq" id="WP_146573430.1">
    <property type="nucleotide sequence ID" value="NZ_SJPH01000003.1"/>
</dbReference>
<evidence type="ECO:0000256" key="1">
    <source>
        <dbReference type="ARBA" id="ARBA00022714"/>
    </source>
</evidence>
<dbReference type="OrthoDB" id="9795032at2"/>
<keyword evidence="1" id="KW-0001">2Fe-2S</keyword>
<dbReference type="EMBL" id="SJPH01000003">
    <property type="protein sequence ID" value="TWT46707.1"/>
    <property type="molecule type" value="Genomic_DNA"/>
</dbReference>
<dbReference type="SMART" id="SM00704">
    <property type="entry name" value="ZnF_CDGSH"/>
    <property type="match status" value="1"/>
</dbReference>
<organism evidence="6 7">
    <name type="scientific">Botrimarina hoheduenensis</name>
    <dbReference type="NCBI Taxonomy" id="2528000"/>
    <lineage>
        <taxon>Bacteria</taxon>
        <taxon>Pseudomonadati</taxon>
        <taxon>Planctomycetota</taxon>
        <taxon>Planctomycetia</taxon>
        <taxon>Pirellulales</taxon>
        <taxon>Lacipirellulaceae</taxon>
        <taxon>Botrimarina</taxon>
    </lineage>
</organism>
<protein>
    <submittedName>
        <fullName evidence="6">Iron-binding zinc finger CDGSH type</fullName>
    </submittedName>
</protein>
<evidence type="ECO:0000313" key="7">
    <source>
        <dbReference type="Proteomes" id="UP000318995"/>
    </source>
</evidence>
<dbReference type="InterPro" id="IPR042216">
    <property type="entry name" value="MitoNEET_CISD"/>
</dbReference>
<gene>
    <name evidence="6" type="ORF">Pla111_18080</name>
</gene>
<evidence type="ECO:0000313" key="6">
    <source>
        <dbReference type="EMBL" id="TWT46707.1"/>
    </source>
</evidence>
<name>A0A5C5W8C5_9BACT</name>
<dbReference type="GO" id="GO:0051537">
    <property type="term" value="F:2 iron, 2 sulfur cluster binding"/>
    <property type="evidence" value="ECO:0007669"/>
    <property type="project" value="UniProtKB-KW"/>
</dbReference>
<comment type="caution">
    <text evidence="6">The sequence shown here is derived from an EMBL/GenBank/DDBJ whole genome shotgun (WGS) entry which is preliminary data.</text>
</comment>
<keyword evidence="3" id="KW-0408">Iron</keyword>
<evidence type="ECO:0000256" key="2">
    <source>
        <dbReference type="ARBA" id="ARBA00022723"/>
    </source>
</evidence>
<evidence type="ECO:0000256" key="4">
    <source>
        <dbReference type="ARBA" id="ARBA00023014"/>
    </source>
</evidence>
<dbReference type="GO" id="GO:0005737">
    <property type="term" value="C:cytoplasm"/>
    <property type="evidence" value="ECO:0007669"/>
    <property type="project" value="UniProtKB-ARBA"/>
</dbReference>